<protein>
    <submittedName>
        <fullName evidence="1">Putative SWI2/SNF2 ATPase</fullName>
    </submittedName>
</protein>
<organism evidence="1 2">
    <name type="scientific">uncultured phage cr11_1</name>
    <dbReference type="NCBI Taxonomy" id="2772067"/>
    <lineage>
        <taxon>Viruses</taxon>
        <taxon>Duplodnaviria</taxon>
        <taxon>Heunggongvirae</taxon>
        <taxon>Uroviricota</taxon>
        <taxon>Caudoviricetes</taxon>
        <taxon>Crassvirales</taxon>
        <taxon>Intestiviridae</taxon>
        <taxon>Crudevirinae</taxon>
        <taxon>Delmidovirus</taxon>
        <taxon>Delmidovirus splanchnicus</taxon>
    </lineage>
</organism>
<evidence type="ECO:0000313" key="2">
    <source>
        <dbReference type="Proteomes" id="UP000593979"/>
    </source>
</evidence>
<name>A0A7M1RWM5_9CAUD</name>
<sequence>MKTLSNNYYDDIATKWVKDFHANASYNLDAMKEDYAEICSTIISKSVAKNPNIKVIIIVDCYETRSHVVDVCKKAGINETNYTCLSADYIKSSVNYKYNIAIYINLNTISGVNCVISRTKFNLFIINNITSKKDKFAAKDRAEIYAIFPAMNEAKIADISRFTLPVEEIQIPCYLDDADKTKYDEYCDYISSCISIFGNLETIDFARIGNKFTGESAEQVRRNIASYNGWHENLDKNSPFDKQIDEYFNPIVIEEKATAAYNIMRERKNLLTDNKAKFNVVVDLLKNELVNKKVLIVSKRAEFAALITECLLDNDIACGDYHDKAAPKAIIDEETGDYIRYKTGAKAGDIKLFKSAALSSINLKRFNLDPNSGSLTDAERNTLLYILSMKNRSSDALETSVDAIIFTTPFNDTIEEFIYRFNGISFNGDNAKIYKLYMVGTLEEKELEKEKQSVLHSIVKRSERTNFFVSND</sequence>
<evidence type="ECO:0000313" key="1">
    <source>
        <dbReference type="EMBL" id="QOR58835.1"/>
    </source>
</evidence>
<dbReference type="SUPFAM" id="SSF144052">
    <property type="entry name" value="Thermophilic metalloprotease-like"/>
    <property type="match status" value="1"/>
</dbReference>
<keyword evidence="2" id="KW-1185">Reference proteome</keyword>
<dbReference type="RefSeq" id="YP_010110993.1">
    <property type="nucleotide sequence ID" value="NC_055876.1"/>
</dbReference>
<accession>A0A7M1RWM5</accession>
<dbReference type="GeneID" id="65129316"/>
<dbReference type="EMBL" id="MT774383">
    <property type="protein sequence ID" value="QOR58835.1"/>
    <property type="molecule type" value="Genomic_DNA"/>
</dbReference>
<dbReference type="Proteomes" id="UP000593979">
    <property type="component" value="Segment"/>
</dbReference>
<dbReference type="KEGG" id="vg:65129316"/>
<reference evidence="1 2" key="1">
    <citation type="submission" date="2020-07" db="EMBL/GenBank/DDBJ databases">
        <title>Taxonomic proposal: Crassvirales, a new order of highly abundant and diverse bacterial viruses.</title>
        <authorList>
            <person name="Shkoporov A.N."/>
            <person name="Stockdale S.R."/>
            <person name="Guerin E."/>
            <person name="Ross R.P."/>
            <person name="Hill C."/>
        </authorList>
    </citation>
    <scope>NUCLEOTIDE SEQUENCE [LARGE SCALE GENOMIC DNA]</scope>
</reference>
<proteinExistence type="predicted"/>